<name>A0A0N4UE81_DRAME</name>
<organism evidence="2 4">
    <name type="scientific">Dracunculus medinensis</name>
    <name type="common">Guinea worm</name>
    <dbReference type="NCBI Taxonomy" id="318479"/>
    <lineage>
        <taxon>Eukaryota</taxon>
        <taxon>Metazoa</taxon>
        <taxon>Ecdysozoa</taxon>
        <taxon>Nematoda</taxon>
        <taxon>Chromadorea</taxon>
        <taxon>Rhabditida</taxon>
        <taxon>Spirurina</taxon>
        <taxon>Dracunculoidea</taxon>
        <taxon>Dracunculidae</taxon>
        <taxon>Dracunculus</taxon>
    </lineage>
</organism>
<evidence type="ECO:0000313" key="3">
    <source>
        <dbReference type="Proteomes" id="UP000274756"/>
    </source>
</evidence>
<gene>
    <name evidence="1" type="ORF">DME_LOCUS715</name>
</gene>
<sequence length="115" mass="13015">MPIHLIVVSILQKRSIRSTVLQLNVLQLKDLDYIHVGLGKDETYDNFYLGPVVVRKYTSTCGSCGKSVSAGGKCSEQKLYVKCKIVCNYRTGKVVNWFSDYFCFIASVHSSRIRE</sequence>
<dbReference type="Proteomes" id="UP000274756">
    <property type="component" value="Unassembled WGS sequence"/>
</dbReference>
<reference evidence="4" key="1">
    <citation type="submission" date="2017-02" db="UniProtKB">
        <authorList>
            <consortium name="WormBaseParasite"/>
        </authorList>
    </citation>
    <scope>IDENTIFICATION</scope>
</reference>
<protein>
    <submittedName>
        <fullName evidence="4">60S ribosomal export protein NMD3</fullName>
    </submittedName>
</protein>
<dbReference type="AlphaFoldDB" id="A0A0N4UE81"/>
<dbReference type="WBParaSite" id="DME_0000567001-mRNA-1">
    <property type="protein sequence ID" value="DME_0000567001-mRNA-1"/>
    <property type="gene ID" value="DME_0000567001"/>
</dbReference>
<reference evidence="1 3" key="2">
    <citation type="submission" date="2018-11" db="EMBL/GenBank/DDBJ databases">
        <authorList>
            <consortium name="Pathogen Informatics"/>
        </authorList>
    </citation>
    <scope>NUCLEOTIDE SEQUENCE [LARGE SCALE GENOMIC DNA]</scope>
</reference>
<accession>A0A0N4UE81</accession>
<evidence type="ECO:0000313" key="4">
    <source>
        <dbReference type="WBParaSite" id="DME_0000567001-mRNA-1"/>
    </source>
</evidence>
<evidence type="ECO:0000313" key="1">
    <source>
        <dbReference type="EMBL" id="VDN50742.1"/>
    </source>
</evidence>
<dbReference type="Proteomes" id="UP000038040">
    <property type="component" value="Unplaced"/>
</dbReference>
<evidence type="ECO:0000313" key="2">
    <source>
        <dbReference type="Proteomes" id="UP000038040"/>
    </source>
</evidence>
<keyword evidence="3" id="KW-1185">Reference proteome</keyword>
<dbReference type="EMBL" id="UYYG01000007">
    <property type="protein sequence ID" value="VDN50742.1"/>
    <property type="molecule type" value="Genomic_DNA"/>
</dbReference>
<proteinExistence type="predicted"/>